<sequence length="226" mass="27038">MFKNILCKEKNSPNLEPTPQQRFLYTMEIAHIWLEKENDLSQKNIILNYMMDVIRKDFKTSVITTIFYREEHFKDYNRRMFFPMSYYNENGEELKIHDPSNKESININLQDECVIPIPWNRKRMKDAVKEIYIRDFIFDPYNHESTYYTPIDVCHIESGNHSIAAGIGHMKGEIMSKKVDISKAFPHLFSDGAYWYNVHTKERLYPVFDYRVAILFELAKLKNTIK</sequence>
<gene>
    <name evidence="1" type="ORF">BK775_30265</name>
</gene>
<protein>
    <submittedName>
        <fullName evidence="1">Uncharacterized protein</fullName>
    </submittedName>
</protein>
<dbReference type="RefSeq" id="WP_021728718.1">
    <property type="nucleotide sequence ID" value="NZ_CP059975.1"/>
</dbReference>
<dbReference type="AlphaFoldDB" id="A0A9X6KR32"/>
<organism evidence="1 2">
    <name type="scientific">Bacillus thuringiensis</name>
    <dbReference type="NCBI Taxonomy" id="1428"/>
    <lineage>
        <taxon>Bacteria</taxon>
        <taxon>Bacillati</taxon>
        <taxon>Bacillota</taxon>
        <taxon>Bacilli</taxon>
        <taxon>Bacillales</taxon>
        <taxon>Bacillaceae</taxon>
        <taxon>Bacillus</taxon>
        <taxon>Bacillus cereus group</taxon>
    </lineage>
</organism>
<evidence type="ECO:0000313" key="1">
    <source>
        <dbReference type="EMBL" id="OUA16762.1"/>
    </source>
</evidence>
<dbReference type="Proteomes" id="UP000195077">
    <property type="component" value="Unassembled WGS sequence"/>
</dbReference>
<comment type="caution">
    <text evidence="1">The sequence shown here is derived from an EMBL/GenBank/DDBJ whole genome shotgun (WGS) entry which is preliminary data.</text>
</comment>
<dbReference type="InterPro" id="IPR046556">
    <property type="entry name" value="DUF6710"/>
</dbReference>
<dbReference type="EMBL" id="NFEN01000183">
    <property type="protein sequence ID" value="OUA16762.1"/>
    <property type="molecule type" value="Genomic_DNA"/>
</dbReference>
<reference evidence="1 2" key="1">
    <citation type="submission" date="2016-10" db="EMBL/GenBank/DDBJ databases">
        <title>Comparative genomics of Bacillus thuringiensis reveals a path to pathogens against multiple invertebrate hosts.</title>
        <authorList>
            <person name="Zheng J."/>
            <person name="Gao Q."/>
            <person name="Liu H."/>
            <person name="Peng D."/>
            <person name="Ruan L."/>
            <person name="Sun M."/>
        </authorList>
    </citation>
    <scope>NUCLEOTIDE SEQUENCE [LARGE SCALE GENOMIC DNA]</scope>
    <source>
        <strain evidence="1">I13</strain>
    </source>
</reference>
<proteinExistence type="predicted"/>
<dbReference type="Pfam" id="PF20457">
    <property type="entry name" value="DUF6710"/>
    <property type="match status" value="1"/>
</dbReference>
<accession>A0A9X6KR32</accession>
<name>A0A9X6KR32_BACTU</name>
<evidence type="ECO:0000313" key="2">
    <source>
        <dbReference type="Proteomes" id="UP000195077"/>
    </source>
</evidence>